<proteinExistence type="predicted"/>
<feature type="compositionally biased region" description="Basic and acidic residues" evidence="1">
    <location>
        <begin position="72"/>
        <end position="82"/>
    </location>
</feature>
<dbReference type="AlphaFoldDB" id="A0A4Q5H9T3"/>
<protein>
    <submittedName>
        <fullName evidence="3">Uncharacterized protein</fullName>
    </submittedName>
</protein>
<name>A0A4Q5H9T3_9BACE</name>
<dbReference type="EMBL" id="RCXL01000003">
    <property type="protein sequence ID" value="RYT77487.1"/>
    <property type="molecule type" value="Genomic_DNA"/>
</dbReference>
<dbReference type="EMBL" id="VVZX01000003">
    <property type="protein sequence ID" value="KAA5276230.1"/>
    <property type="molecule type" value="Genomic_DNA"/>
</dbReference>
<feature type="compositionally biased region" description="Acidic residues" evidence="1">
    <location>
        <begin position="86"/>
        <end position="96"/>
    </location>
</feature>
<accession>A0A4Q5H9T3</accession>
<reference evidence="3 4" key="2">
    <citation type="journal article" date="2019" name="Science, e1252229">
        <title>Invertible promoters mediate bacterial phase variation, antibiotic resistance, and host adaptation in the gut.</title>
        <authorList>
            <person name="Jiang X."/>
            <person name="Hall A.B."/>
            <person name="Arthur T.D."/>
            <person name="Plichta D.R."/>
            <person name="Covington C.T."/>
            <person name="Poyet M."/>
            <person name="Crothers J."/>
            <person name="Moses P.L."/>
            <person name="Tolonen A.C."/>
            <person name="Vlamakis H."/>
            <person name="Alm E.J."/>
            <person name="Xavier R.J."/>
        </authorList>
    </citation>
    <scope>NUCLEOTIDE SEQUENCE [LARGE SCALE GENOMIC DNA]</scope>
    <source>
        <strain evidence="4">bj_0095</strain>
        <strain evidence="3">Bj_0095</strain>
    </source>
</reference>
<feature type="region of interest" description="Disordered" evidence="1">
    <location>
        <begin position="72"/>
        <end position="118"/>
    </location>
</feature>
<evidence type="ECO:0000313" key="3">
    <source>
        <dbReference type="EMBL" id="RYT77487.1"/>
    </source>
</evidence>
<evidence type="ECO:0000313" key="4">
    <source>
        <dbReference type="Proteomes" id="UP000291917"/>
    </source>
</evidence>
<keyword evidence="5" id="KW-1185">Reference proteome</keyword>
<gene>
    <name evidence="3" type="ORF">EAJ03_02780</name>
    <name evidence="2" type="ORF">F2Z23_02770</name>
</gene>
<dbReference type="RefSeq" id="WP_130088865.1">
    <property type="nucleotide sequence ID" value="NZ_RCXL01000003.1"/>
</dbReference>
<feature type="region of interest" description="Disordered" evidence="1">
    <location>
        <begin position="195"/>
        <end position="227"/>
    </location>
</feature>
<comment type="caution">
    <text evidence="3">The sequence shown here is derived from an EMBL/GenBank/DDBJ whole genome shotgun (WGS) entry which is preliminary data.</text>
</comment>
<organism evidence="3 4">
    <name type="scientific">Bacteroides eggerthii</name>
    <dbReference type="NCBI Taxonomy" id="28111"/>
    <lineage>
        <taxon>Bacteria</taxon>
        <taxon>Pseudomonadati</taxon>
        <taxon>Bacteroidota</taxon>
        <taxon>Bacteroidia</taxon>
        <taxon>Bacteroidales</taxon>
        <taxon>Bacteroidaceae</taxon>
        <taxon>Bacteroides</taxon>
    </lineage>
</organism>
<dbReference type="Proteomes" id="UP000335496">
    <property type="component" value="Unassembled WGS sequence"/>
</dbReference>
<dbReference type="Proteomes" id="UP000291917">
    <property type="component" value="Unassembled WGS sequence"/>
</dbReference>
<sequence length="252" mass="27192">MSIKRFILDSLKTKFAGIDEKVLSRIAATAVKTVKNEEETKTYVEELTLQQVIDSYSDSRVTDAKEKAIKSYEEKYGLKDGKPANPDEETGSEGNEDGNGGTNGNGKVDKTEGNTGNEDVPAWAKALIQSNNALKEELSAMKAGKVADTRKATLDALLKDAPEKTKATYLKNFNRMQFKDDADFNEWIEEITPDIEDATTSQAASDGVVGRPKTGASAGNDGKPSPFVQARVNARKAETVAPAIVGLPKTSE</sequence>
<reference evidence="2 5" key="1">
    <citation type="journal article" date="2019" name="Nat. Med.">
        <title>A library of human gut bacterial isolates paired with longitudinal multiomics data enables mechanistic microbiome research.</title>
        <authorList>
            <person name="Poyet M."/>
            <person name="Groussin M."/>
            <person name="Gibbons S.M."/>
            <person name="Avila-Pacheco J."/>
            <person name="Jiang X."/>
            <person name="Kearney S.M."/>
            <person name="Perrotta A.R."/>
            <person name="Berdy B."/>
            <person name="Zhao S."/>
            <person name="Lieberman T.D."/>
            <person name="Swanson P.K."/>
            <person name="Smith M."/>
            <person name="Roesemann S."/>
            <person name="Alexander J.E."/>
            <person name="Rich S.A."/>
            <person name="Livny J."/>
            <person name="Vlamakis H."/>
            <person name="Clish C."/>
            <person name="Bullock K."/>
            <person name="Deik A."/>
            <person name="Scott J."/>
            <person name="Pierce K.A."/>
            <person name="Xavier R.J."/>
            <person name="Alm E.J."/>
        </authorList>
    </citation>
    <scope>NUCLEOTIDE SEQUENCE [LARGE SCALE GENOMIC DNA]</scope>
    <source>
        <strain evidence="2 5">BIOML-A1</strain>
    </source>
</reference>
<evidence type="ECO:0000313" key="5">
    <source>
        <dbReference type="Proteomes" id="UP000335496"/>
    </source>
</evidence>
<evidence type="ECO:0000313" key="2">
    <source>
        <dbReference type="EMBL" id="KAA5276230.1"/>
    </source>
</evidence>
<evidence type="ECO:0000256" key="1">
    <source>
        <dbReference type="SAM" id="MobiDB-lite"/>
    </source>
</evidence>